<keyword evidence="1" id="KW-1133">Transmembrane helix</keyword>
<evidence type="ECO:0000313" key="2">
    <source>
        <dbReference type="EMBL" id="MXU89336.1"/>
    </source>
</evidence>
<keyword evidence="1" id="KW-0812">Transmembrane</keyword>
<feature type="transmembrane region" description="Helical" evidence="1">
    <location>
        <begin position="20"/>
        <end position="42"/>
    </location>
</feature>
<keyword evidence="1" id="KW-0472">Membrane</keyword>
<sequence length="107" mass="12201">MPRDGSYIWFRTIVKTFRDFLLTFNLFFSFFLPLLASAPLVVTKFTGVESREVSCPVRSMVVQCGVSHCSRSLCLLGPSTLRQTGTRGRVVPRGESRRLFPLKMWPL</sequence>
<dbReference type="AlphaFoldDB" id="A0A6B0UI71"/>
<reference evidence="2" key="1">
    <citation type="submission" date="2019-12" db="EMBL/GenBank/DDBJ databases">
        <title>An insight into the sialome of adult female Ixodes ricinus ticks feeding for 6 days.</title>
        <authorList>
            <person name="Perner J."/>
            <person name="Ribeiro J.M.C."/>
        </authorList>
    </citation>
    <scope>NUCLEOTIDE SEQUENCE</scope>
    <source>
        <strain evidence="2">Semi-engorged</strain>
        <tissue evidence="2">Salivary glands</tissue>
    </source>
</reference>
<evidence type="ECO:0000256" key="1">
    <source>
        <dbReference type="SAM" id="Phobius"/>
    </source>
</evidence>
<name>A0A6B0UI71_IXORI</name>
<proteinExistence type="predicted"/>
<protein>
    <submittedName>
        <fullName evidence="2">Putative secreted protein</fullName>
    </submittedName>
</protein>
<dbReference type="EMBL" id="GIFC01007253">
    <property type="protein sequence ID" value="MXU89336.1"/>
    <property type="molecule type" value="Transcribed_RNA"/>
</dbReference>
<organism evidence="2">
    <name type="scientific">Ixodes ricinus</name>
    <name type="common">Common tick</name>
    <name type="synonym">Acarus ricinus</name>
    <dbReference type="NCBI Taxonomy" id="34613"/>
    <lineage>
        <taxon>Eukaryota</taxon>
        <taxon>Metazoa</taxon>
        <taxon>Ecdysozoa</taxon>
        <taxon>Arthropoda</taxon>
        <taxon>Chelicerata</taxon>
        <taxon>Arachnida</taxon>
        <taxon>Acari</taxon>
        <taxon>Parasitiformes</taxon>
        <taxon>Ixodida</taxon>
        <taxon>Ixodoidea</taxon>
        <taxon>Ixodidae</taxon>
        <taxon>Ixodinae</taxon>
        <taxon>Ixodes</taxon>
    </lineage>
</organism>
<accession>A0A6B0UI71</accession>